<evidence type="ECO:0000313" key="6">
    <source>
        <dbReference type="EMBL" id="MFC0531646.1"/>
    </source>
</evidence>
<dbReference type="Pfam" id="PF00171">
    <property type="entry name" value="Aldedh"/>
    <property type="match status" value="1"/>
</dbReference>
<feature type="domain" description="Aldehyde dehydrogenase" evidence="5">
    <location>
        <begin position="13"/>
        <end position="466"/>
    </location>
</feature>
<proteinExistence type="inferred from homology"/>
<evidence type="ECO:0000256" key="1">
    <source>
        <dbReference type="ARBA" id="ARBA00009986"/>
    </source>
</evidence>
<dbReference type="PANTHER" id="PTHR42804">
    <property type="entry name" value="ALDEHYDE DEHYDROGENASE"/>
    <property type="match status" value="1"/>
</dbReference>
<evidence type="ECO:0000256" key="3">
    <source>
        <dbReference type="ARBA" id="ARBA00024226"/>
    </source>
</evidence>
<dbReference type="Gene3D" id="3.40.309.10">
    <property type="entry name" value="Aldehyde Dehydrogenase, Chain A, domain 2"/>
    <property type="match status" value="1"/>
</dbReference>
<dbReference type="SUPFAM" id="SSF53720">
    <property type="entry name" value="ALDH-like"/>
    <property type="match status" value="1"/>
</dbReference>
<evidence type="ECO:0000313" key="7">
    <source>
        <dbReference type="Proteomes" id="UP001589867"/>
    </source>
</evidence>
<name>A0ABV6MAJ6_9ACTN</name>
<dbReference type="EMBL" id="JBHLUH010000060">
    <property type="protein sequence ID" value="MFC0531646.1"/>
    <property type="molecule type" value="Genomic_DNA"/>
</dbReference>
<keyword evidence="2" id="KW-0560">Oxidoreductase</keyword>
<keyword evidence="7" id="KW-1185">Reference proteome</keyword>
<dbReference type="InterPro" id="IPR016163">
    <property type="entry name" value="Ald_DH_C"/>
</dbReference>
<accession>A0ABV6MAJ6</accession>
<dbReference type="InterPro" id="IPR016160">
    <property type="entry name" value="Ald_DH_CS_CYS"/>
</dbReference>
<comment type="caution">
    <text evidence="6">The sequence shown here is derived from an EMBL/GenBank/DDBJ whole genome shotgun (WGS) entry which is preliminary data.</text>
</comment>
<dbReference type="PROSITE" id="PS00070">
    <property type="entry name" value="ALDEHYDE_DEHYDR_CYS"/>
    <property type="match status" value="1"/>
</dbReference>
<reference evidence="6 7" key="1">
    <citation type="submission" date="2024-09" db="EMBL/GenBank/DDBJ databases">
        <authorList>
            <person name="Sun Q."/>
            <person name="Mori K."/>
        </authorList>
    </citation>
    <scope>NUCLEOTIDE SEQUENCE [LARGE SCALE GENOMIC DNA]</scope>
    <source>
        <strain evidence="6 7">TBRC 3947</strain>
    </source>
</reference>
<dbReference type="PANTHER" id="PTHR42804:SF1">
    <property type="entry name" value="ALDEHYDE DEHYDROGENASE-RELATED"/>
    <property type="match status" value="1"/>
</dbReference>
<protein>
    <recommendedName>
        <fullName evidence="3">aldehyde dehydrogenase (NAD(+))</fullName>
        <ecNumber evidence="3">1.2.1.3</ecNumber>
    </recommendedName>
</protein>
<gene>
    <name evidence="6" type="ORF">ACFFIA_28765</name>
</gene>
<organism evidence="6 7">
    <name type="scientific">Phytohabitans kaempferiae</name>
    <dbReference type="NCBI Taxonomy" id="1620943"/>
    <lineage>
        <taxon>Bacteria</taxon>
        <taxon>Bacillati</taxon>
        <taxon>Actinomycetota</taxon>
        <taxon>Actinomycetes</taxon>
        <taxon>Micromonosporales</taxon>
        <taxon>Micromonosporaceae</taxon>
    </lineage>
</organism>
<sequence>MIEYDTLYIDGKWVTPSGQDRRIVIDPATELPIGEVLDGDATDVDRAVAAAVRAQEPWAGTPVGERADLLRAVAAALRARSDWLLDLLIREVGTPRGLAEVMQFAAAVQVFDDAADLIGQVTAPEPLGSALVTAEPIGVAGLITPWNYPLYQAALKVAPALAAGCAVVLKPSELAPLSAFTMAEVIDEAGVPPGVFNLVPGVGAVAGEALAGHPDLDMVSFTGSVRAGQRIAALAAGSVTKVALELGGKGASIVVDGGDLTAAAQHAAASCFGNAGQTCAAMTRLVVPRDRLAEAESAVLEAAAPYVPGDPLSPRTKLGPLISAEQRARVRQHIAAGIAEGADLLVGGVETDLPPAGFYLPATVFSAVRPQMTIAQEEIFGPVLSIIPVDSEREAVAVANGTRYGLTAAVWGEPQRARRIGAKLRTGSVIVNGARINPSAPFGGRKQSGYGRERGRFGLEEYLTSKVYHL</sequence>
<dbReference type="InterPro" id="IPR016161">
    <property type="entry name" value="Ald_DH/histidinol_DH"/>
</dbReference>
<dbReference type="CDD" id="cd07138">
    <property type="entry name" value="ALDH_CddD_SSP0762"/>
    <property type="match status" value="1"/>
</dbReference>
<evidence type="ECO:0000256" key="4">
    <source>
        <dbReference type="ARBA" id="ARBA00049194"/>
    </source>
</evidence>
<comment type="catalytic activity">
    <reaction evidence="4">
        <text>an aldehyde + NAD(+) + H2O = a carboxylate + NADH + 2 H(+)</text>
        <dbReference type="Rhea" id="RHEA:16185"/>
        <dbReference type="ChEBI" id="CHEBI:15377"/>
        <dbReference type="ChEBI" id="CHEBI:15378"/>
        <dbReference type="ChEBI" id="CHEBI:17478"/>
        <dbReference type="ChEBI" id="CHEBI:29067"/>
        <dbReference type="ChEBI" id="CHEBI:57540"/>
        <dbReference type="ChEBI" id="CHEBI:57945"/>
        <dbReference type="EC" id="1.2.1.3"/>
    </reaction>
</comment>
<dbReference type="InterPro" id="IPR016162">
    <property type="entry name" value="Ald_DH_N"/>
</dbReference>
<dbReference type="RefSeq" id="WP_377256416.1">
    <property type="nucleotide sequence ID" value="NZ_JBHLUH010000060.1"/>
</dbReference>
<dbReference type="Proteomes" id="UP001589867">
    <property type="component" value="Unassembled WGS sequence"/>
</dbReference>
<dbReference type="EC" id="1.2.1.3" evidence="3"/>
<dbReference type="InterPro" id="IPR015590">
    <property type="entry name" value="Aldehyde_DH_dom"/>
</dbReference>
<dbReference type="Gene3D" id="3.40.605.10">
    <property type="entry name" value="Aldehyde Dehydrogenase, Chain A, domain 1"/>
    <property type="match status" value="1"/>
</dbReference>
<comment type="similarity">
    <text evidence="1">Belongs to the aldehyde dehydrogenase family.</text>
</comment>
<evidence type="ECO:0000259" key="5">
    <source>
        <dbReference type="Pfam" id="PF00171"/>
    </source>
</evidence>
<evidence type="ECO:0000256" key="2">
    <source>
        <dbReference type="ARBA" id="ARBA00023002"/>
    </source>
</evidence>